<name>A0A4R3M5L8_9BURK</name>
<dbReference type="GO" id="GO:0140359">
    <property type="term" value="F:ABC-type transporter activity"/>
    <property type="evidence" value="ECO:0007669"/>
    <property type="project" value="InterPro"/>
</dbReference>
<dbReference type="InterPro" id="IPR011527">
    <property type="entry name" value="ABC1_TM_dom"/>
</dbReference>
<dbReference type="InterPro" id="IPR050835">
    <property type="entry name" value="ABC_transporter_sub-D"/>
</dbReference>
<dbReference type="PANTHER" id="PTHR11384:SF59">
    <property type="entry name" value="LYSOSOMAL COBALAMIN TRANSPORTER ABCD4"/>
    <property type="match status" value="1"/>
</dbReference>
<dbReference type="InterPro" id="IPR003593">
    <property type="entry name" value="AAA+_ATPase"/>
</dbReference>
<reference evidence="12 13" key="1">
    <citation type="submission" date="2019-03" db="EMBL/GenBank/DDBJ databases">
        <title>Genomic Encyclopedia of Type Strains, Phase IV (KMG-IV): sequencing the most valuable type-strain genomes for metagenomic binning, comparative biology and taxonomic classification.</title>
        <authorList>
            <person name="Goeker M."/>
        </authorList>
    </citation>
    <scope>NUCLEOTIDE SEQUENCE [LARGE SCALE GENOMIC DNA]</scope>
    <source>
        <strain evidence="12 13">DSM 24591</strain>
    </source>
</reference>
<dbReference type="RefSeq" id="WP_132581822.1">
    <property type="nucleotide sequence ID" value="NZ_SMAJ01000005.1"/>
</dbReference>
<keyword evidence="6 12" id="KW-0067">ATP-binding</keyword>
<dbReference type="GO" id="GO:0005886">
    <property type="term" value="C:plasma membrane"/>
    <property type="evidence" value="ECO:0007669"/>
    <property type="project" value="UniProtKB-SubCell"/>
</dbReference>
<dbReference type="InterPro" id="IPR017871">
    <property type="entry name" value="ABC_transporter-like_CS"/>
</dbReference>
<accession>A0A4R3M5L8</accession>
<dbReference type="Pfam" id="PF00005">
    <property type="entry name" value="ABC_tran"/>
    <property type="match status" value="1"/>
</dbReference>
<feature type="domain" description="ABC transmembrane type-1" evidence="11">
    <location>
        <begin position="59"/>
        <end position="358"/>
    </location>
</feature>
<dbReference type="PROSITE" id="PS50893">
    <property type="entry name" value="ABC_TRANSPORTER_2"/>
    <property type="match status" value="1"/>
</dbReference>
<feature type="transmembrane region" description="Helical" evidence="9">
    <location>
        <begin position="186"/>
        <end position="209"/>
    </location>
</feature>
<evidence type="ECO:0000256" key="6">
    <source>
        <dbReference type="ARBA" id="ARBA00022840"/>
    </source>
</evidence>
<dbReference type="SUPFAM" id="SSF52540">
    <property type="entry name" value="P-loop containing nucleoside triphosphate hydrolases"/>
    <property type="match status" value="1"/>
</dbReference>
<keyword evidence="2" id="KW-0813">Transport</keyword>
<evidence type="ECO:0000256" key="7">
    <source>
        <dbReference type="ARBA" id="ARBA00022989"/>
    </source>
</evidence>
<feature type="transmembrane region" description="Helical" evidence="9">
    <location>
        <begin position="12"/>
        <end position="33"/>
    </location>
</feature>
<dbReference type="SMART" id="SM00382">
    <property type="entry name" value="AAA"/>
    <property type="match status" value="1"/>
</dbReference>
<dbReference type="OrthoDB" id="9810134at2"/>
<dbReference type="EMBL" id="SMAJ01000005">
    <property type="protein sequence ID" value="TCT08654.1"/>
    <property type="molecule type" value="Genomic_DNA"/>
</dbReference>
<gene>
    <name evidence="12" type="ORF">EDC26_105207</name>
</gene>
<evidence type="ECO:0000256" key="9">
    <source>
        <dbReference type="SAM" id="Phobius"/>
    </source>
</evidence>
<evidence type="ECO:0000313" key="13">
    <source>
        <dbReference type="Proteomes" id="UP000295525"/>
    </source>
</evidence>
<dbReference type="GO" id="GO:0016887">
    <property type="term" value="F:ATP hydrolysis activity"/>
    <property type="evidence" value="ECO:0007669"/>
    <property type="project" value="InterPro"/>
</dbReference>
<evidence type="ECO:0000256" key="4">
    <source>
        <dbReference type="ARBA" id="ARBA00022692"/>
    </source>
</evidence>
<evidence type="ECO:0000256" key="5">
    <source>
        <dbReference type="ARBA" id="ARBA00022741"/>
    </source>
</evidence>
<feature type="transmembrane region" description="Helical" evidence="9">
    <location>
        <begin position="59"/>
        <end position="84"/>
    </location>
</feature>
<feature type="domain" description="ABC transporter" evidence="10">
    <location>
        <begin position="391"/>
        <end position="636"/>
    </location>
</feature>
<dbReference type="InterPro" id="IPR027417">
    <property type="entry name" value="P-loop_NTPase"/>
</dbReference>
<protein>
    <submittedName>
        <fullName evidence="12">Putative ATP-binding cassette transporter</fullName>
    </submittedName>
</protein>
<keyword evidence="13" id="KW-1185">Reference proteome</keyword>
<dbReference type="PROSITE" id="PS50929">
    <property type="entry name" value="ABC_TM1F"/>
    <property type="match status" value="1"/>
</dbReference>
<dbReference type="CDD" id="cd03223">
    <property type="entry name" value="ABCD_peroxisomal_ALDP"/>
    <property type="match status" value="1"/>
</dbReference>
<organism evidence="12 13">
    <name type="scientific">Paralcaligenes ureilyticus</name>
    <dbReference type="NCBI Taxonomy" id="627131"/>
    <lineage>
        <taxon>Bacteria</taxon>
        <taxon>Pseudomonadati</taxon>
        <taxon>Pseudomonadota</taxon>
        <taxon>Betaproteobacteria</taxon>
        <taxon>Burkholderiales</taxon>
        <taxon>Alcaligenaceae</taxon>
        <taxon>Paralcaligenes</taxon>
    </lineage>
</organism>
<dbReference type="Gene3D" id="1.20.1560.10">
    <property type="entry name" value="ABC transporter type 1, transmembrane domain"/>
    <property type="match status" value="1"/>
</dbReference>
<evidence type="ECO:0000256" key="1">
    <source>
        <dbReference type="ARBA" id="ARBA00004651"/>
    </source>
</evidence>
<keyword evidence="7 9" id="KW-1133">Transmembrane helix</keyword>
<evidence type="ECO:0000256" key="2">
    <source>
        <dbReference type="ARBA" id="ARBA00022448"/>
    </source>
</evidence>
<feature type="transmembrane region" description="Helical" evidence="9">
    <location>
        <begin position="299"/>
        <end position="317"/>
    </location>
</feature>
<dbReference type="Proteomes" id="UP000295525">
    <property type="component" value="Unassembled WGS sequence"/>
</dbReference>
<feature type="transmembrane region" description="Helical" evidence="9">
    <location>
        <begin position="96"/>
        <end position="114"/>
    </location>
</feature>
<keyword evidence="8 9" id="KW-0472">Membrane</keyword>
<comment type="caution">
    <text evidence="12">The sequence shown here is derived from an EMBL/GenBank/DDBJ whole genome shotgun (WGS) entry which is preliminary data.</text>
</comment>
<feature type="transmembrane region" description="Helical" evidence="9">
    <location>
        <begin position="215"/>
        <end position="234"/>
    </location>
</feature>
<keyword evidence="3" id="KW-1003">Cell membrane</keyword>
<dbReference type="GO" id="GO:0005524">
    <property type="term" value="F:ATP binding"/>
    <property type="evidence" value="ECO:0007669"/>
    <property type="project" value="UniProtKB-KW"/>
</dbReference>
<dbReference type="PANTHER" id="PTHR11384">
    <property type="entry name" value="ATP-BINDING CASSETTE, SUB-FAMILY D MEMBER"/>
    <property type="match status" value="1"/>
</dbReference>
<evidence type="ECO:0000313" key="12">
    <source>
        <dbReference type="EMBL" id="TCT08654.1"/>
    </source>
</evidence>
<dbReference type="Gene3D" id="3.40.50.300">
    <property type="entry name" value="P-loop containing nucleotide triphosphate hydrolases"/>
    <property type="match status" value="1"/>
</dbReference>
<keyword evidence="4 9" id="KW-0812">Transmembrane</keyword>
<keyword evidence="5" id="KW-0547">Nucleotide-binding</keyword>
<evidence type="ECO:0000256" key="3">
    <source>
        <dbReference type="ARBA" id="ARBA00022475"/>
    </source>
</evidence>
<dbReference type="AlphaFoldDB" id="A0A4R3M5L8"/>
<dbReference type="InterPro" id="IPR003439">
    <property type="entry name" value="ABC_transporter-like_ATP-bd"/>
</dbReference>
<evidence type="ECO:0000259" key="10">
    <source>
        <dbReference type="PROSITE" id="PS50893"/>
    </source>
</evidence>
<proteinExistence type="predicted"/>
<sequence length="637" mass="71865">MNWNHEVLDSAIWIAQAYAITVVLSGLTIWGLARFTLWGRQFWNLAGAYFSPKRSWRPLAALAFILFLTLSAVRLDVLFSSWYNNMYTALQKLDEAQFWFAMWLFAVLATIHVVRSLIDFYVQQAFGVHWRVWLNEQMLSRWIDRQAYYRSQYLERPIDNPDQRIQQDVATFVTTSLTLSMGVVNALVSTFAFTLILWNLSGTLAIMGLDIPRGMVFLVFVYVLIATVFAIRIGRPLISLNFLSERFNADYRYALVRLREYAESVAFYAGEKVEGALLRSRFAQIIANAWAIIYRSLKFLGFNFSVTQTAVVFPFIIQAQRFFTKKISLGDLMQTAQAFGRLQDNLSFFRNAYDSFAAYRATLDRLTGFTTAIQNSYTLPAPNTHAKGKRVALDHLTVRTPDNKILLDRLSLEVQPGAPLLIRGASGSGKTTLLRSIAGLWPYCEGDIIRPDHDVLFLSQKPYLPLGSLREALYYPNQLPDTERAIAYTSGAAAQDPSSSGSKNAIKDFDNVFGPGNLLLDPKRSNPPDDRAQDMLRQVQLGHLAARLDEIADWGRILSLGEQQRLAFGRLLLAAPDAAFLDEATSALDEGLEESMYRLTRELLPDTILLSVGHRSTLTAYHPRQLALKGGGAWELS</sequence>
<evidence type="ECO:0000256" key="8">
    <source>
        <dbReference type="ARBA" id="ARBA00023136"/>
    </source>
</evidence>
<dbReference type="SUPFAM" id="SSF90123">
    <property type="entry name" value="ABC transporter transmembrane region"/>
    <property type="match status" value="1"/>
</dbReference>
<comment type="subcellular location">
    <subcellularLocation>
        <location evidence="1">Cell membrane</location>
        <topology evidence="1">Multi-pass membrane protein</topology>
    </subcellularLocation>
</comment>
<dbReference type="Pfam" id="PF06472">
    <property type="entry name" value="ABC_membrane_2"/>
    <property type="match status" value="1"/>
</dbReference>
<dbReference type="InterPro" id="IPR036640">
    <property type="entry name" value="ABC1_TM_sf"/>
</dbReference>
<evidence type="ECO:0000259" key="11">
    <source>
        <dbReference type="PROSITE" id="PS50929"/>
    </source>
</evidence>
<dbReference type="PROSITE" id="PS00211">
    <property type="entry name" value="ABC_TRANSPORTER_1"/>
    <property type="match status" value="1"/>
</dbReference>